<dbReference type="Gene3D" id="1.10.287.70">
    <property type="match status" value="1"/>
</dbReference>
<keyword evidence="2" id="KW-0812">Transmembrane</keyword>
<feature type="domain" description="Ion transport" evidence="6">
    <location>
        <begin position="34"/>
        <end position="235"/>
    </location>
</feature>
<evidence type="ECO:0000256" key="5">
    <source>
        <dbReference type="SAM" id="MobiDB-lite"/>
    </source>
</evidence>
<evidence type="ECO:0000256" key="1">
    <source>
        <dbReference type="ARBA" id="ARBA00004141"/>
    </source>
</evidence>
<dbReference type="Proteomes" id="UP001189429">
    <property type="component" value="Unassembled WGS sequence"/>
</dbReference>
<keyword evidence="4" id="KW-0472">Membrane</keyword>
<protein>
    <recommendedName>
        <fullName evidence="6">Ion transport domain-containing protein</fullName>
    </recommendedName>
</protein>
<keyword evidence="8" id="KW-1185">Reference proteome</keyword>
<feature type="region of interest" description="Disordered" evidence="5">
    <location>
        <begin position="245"/>
        <end position="279"/>
    </location>
</feature>
<evidence type="ECO:0000256" key="3">
    <source>
        <dbReference type="ARBA" id="ARBA00022989"/>
    </source>
</evidence>
<dbReference type="Pfam" id="PF00520">
    <property type="entry name" value="Ion_trans"/>
    <property type="match status" value="1"/>
</dbReference>
<evidence type="ECO:0000256" key="2">
    <source>
        <dbReference type="ARBA" id="ARBA00022692"/>
    </source>
</evidence>
<keyword evidence="3" id="KW-1133">Transmembrane helix</keyword>
<proteinExistence type="predicted"/>
<evidence type="ECO:0000313" key="8">
    <source>
        <dbReference type="Proteomes" id="UP001189429"/>
    </source>
</evidence>
<evidence type="ECO:0000259" key="6">
    <source>
        <dbReference type="Pfam" id="PF00520"/>
    </source>
</evidence>
<dbReference type="Gene3D" id="1.20.120.350">
    <property type="entry name" value="Voltage-gated potassium channels. Chain C"/>
    <property type="match status" value="1"/>
</dbReference>
<dbReference type="InterPro" id="IPR005821">
    <property type="entry name" value="Ion_trans_dom"/>
</dbReference>
<name>A0ABN9URP5_9DINO</name>
<organism evidence="7 8">
    <name type="scientific">Prorocentrum cordatum</name>
    <dbReference type="NCBI Taxonomy" id="2364126"/>
    <lineage>
        <taxon>Eukaryota</taxon>
        <taxon>Sar</taxon>
        <taxon>Alveolata</taxon>
        <taxon>Dinophyceae</taxon>
        <taxon>Prorocentrales</taxon>
        <taxon>Prorocentraceae</taxon>
        <taxon>Prorocentrum</taxon>
    </lineage>
</organism>
<feature type="compositionally biased region" description="Basic and acidic residues" evidence="5">
    <location>
        <begin position="262"/>
        <end position="273"/>
    </location>
</feature>
<sequence length="293" mass="31668">MAAVARVAALRGNFVRAHKPKTAEQRLQEVVRSPAFQVLVDTVVVANVLVVGLDLDAGSSAPLLFELLRHAVVGLYVAEMCLRLATEGTAFFTLWPLAAARPMNIYDLVIVTLAVVDIWILQRVTWLWRVSIARSVRLLRIWSVAQHFPVLHDLWLVLTGLARAGKALVWLGLLVSGVLFACGGAFRGLLGDLGDVETCEGGPGMDCIDKHEFFGSVSRAALTLLQLATLDNWASHVVRPLMNTSPGQVRGGLASRSAGRPRNGEADPPETKNEGLPGRCWAPRAALECQLSA</sequence>
<accession>A0ABN9URP5</accession>
<dbReference type="PANTHER" id="PTHR10037">
    <property type="entry name" value="VOLTAGE-GATED CATION CHANNEL CALCIUM AND SODIUM"/>
    <property type="match status" value="1"/>
</dbReference>
<reference evidence="7" key="1">
    <citation type="submission" date="2023-10" db="EMBL/GenBank/DDBJ databases">
        <authorList>
            <person name="Chen Y."/>
            <person name="Shah S."/>
            <person name="Dougan E. K."/>
            <person name="Thang M."/>
            <person name="Chan C."/>
        </authorList>
    </citation>
    <scope>NUCLEOTIDE SEQUENCE [LARGE SCALE GENOMIC DNA]</scope>
</reference>
<dbReference type="PANTHER" id="PTHR10037:SF62">
    <property type="entry name" value="SODIUM CHANNEL PROTEIN 60E"/>
    <property type="match status" value="1"/>
</dbReference>
<dbReference type="EMBL" id="CAUYUJ010016171">
    <property type="protein sequence ID" value="CAK0862563.1"/>
    <property type="molecule type" value="Genomic_DNA"/>
</dbReference>
<evidence type="ECO:0000256" key="4">
    <source>
        <dbReference type="ARBA" id="ARBA00023136"/>
    </source>
</evidence>
<gene>
    <name evidence="7" type="ORF">PCOR1329_LOCUS50950</name>
</gene>
<dbReference type="InterPro" id="IPR043203">
    <property type="entry name" value="VGCC_Ca_Na"/>
</dbReference>
<dbReference type="InterPro" id="IPR027359">
    <property type="entry name" value="Volt_channel_dom_sf"/>
</dbReference>
<evidence type="ECO:0000313" key="7">
    <source>
        <dbReference type="EMBL" id="CAK0862563.1"/>
    </source>
</evidence>
<comment type="caution">
    <text evidence="7">The sequence shown here is derived from an EMBL/GenBank/DDBJ whole genome shotgun (WGS) entry which is preliminary data.</text>
</comment>
<dbReference type="SUPFAM" id="SSF81324">
    <property type="entry name" value="Voltage-gated potassium channels"/>
    <property type="match status" value="1"/>
</dbReference>
<comment type="subcellular location">
    <subcellularLocation>
        <location evidence="1">Membrane</location>
        <topology evidence="1">Multi-pass membrane protein</topology>
    </subcellularLocation>
</comment>